<dbReference type="Proteomes" id="UP000474777">
    <property type="component" value="Unassembled WGS sequence"/>
</dbReference>
<accession>A0A6B3LRQ7</accession>
<dbReference type="RefSeq" id="WP_163914374.1">
    <property type="nucleotide sequence ID" value="NZ_JAAGWD010000003.1"/>
</dbReference>
<name>A0A6B3LRQ7_9BACT</name>
<evidence type="ECO:0000313" key="3">
    <source>
        <dbReference type="Proteomes" id="UP000474777"/>
    </source>
</evidence>
<dbReference type="AlphaFoldDB" id="A0A6B3LRQ7"/>
<feature type="transmembrane region" description="Helical" evidence="1">
    <location>
        <begin position="277"/>
        <end position="299"/>
    </location>
</feature>
<protein>
    <recommendedName>
        <fullName evidence="4">Glycosyltransferase RgtA/B/C/D-like domain-containing protein</fullName>
    </recommendedName>
</protein>
<proteinExistence type="predicted"/>
<feature type="transmembrane region" description="Helical" evidence="1">
    <location>
        <begin position="183"/>
        <end position="206"/>
    </location>
</feature>
<feature type="transmembrane region" description="Helical" evidence="1">
    <location>
        <begin position="127"/>
        <end position="147"/>
    </location>
</feature>
<organism evidence="2 3">
    <name type="scientific">Pontibacter burrus</name>
    <dbReference type="NCBI Taxonomy" id="2704466"/>
    <lineage>
        <taxon>Bacteria</taxon>
        <taxon>Pseudomonadati</taxon>
        <taxon>Bacteroidota</taxon>
        <taxon>Cytophagia</taxon>
        <taxon>Cytophagales</taxon>
        <taxon>Hymenobacteraceae</taxon>
        <taxon>Pontibacter</taxon>
    </lineage>
</organism>
<evidence type="ECO:0000313" key="2">
    <source>
        <dbReference type="EMBL" id="NEM97735.1"/>
    </source>
</evidence>
<keyword evidence="1" id="KW-1133">Transmembrane helix</keyword>
<keyword evidence="3" id="KW-1185">Reference proteome</keyword>
<comment type="caution">
    <text evidence="2">The sequence shown here is derived from an EMBL/GenBank/DDBJ whole genome shotgun (WGS) entry which is preliminary data.</text>
</comment>
<sequence>MHDQKATLSSRGYSANKYRLWISWIVILFILNVVFWATIDIAPFLHMDEILIVELGRNILNTETNWSVAWLLSQNKPVITIFYLGPVLQEVSYQLIGELGPRISAFIGAGAAATLMLNWLISRGVGAIVATILALVFFLDPLFVQAFTMGRVDGWAMCFCIAACCVLRNIGSEYSFKLKTILAGALSAAAVFVWPSALFLYPLIFLELLFVTGKISSERFNSTVPVLRFFSIGCLVTAAIIILPIMNELYENLNTIIKGLLVNTRPGTSYEQAENPFIILLRSLKFTPLLTLFALIGILIKRDLKLAIAVGVVITLMVLTVVYIHRVLYLVPYFIAAVSALYYGKKNSSEKLFRAHKAITYCLGVLLIWAFTLSVLARPALAFSQYTETERVLLHKTANEIVGKGNYAVLTPFELYYAGNELGWSMYRPYIAVGEKLSADILKKLLPNVDYVILINQEITEEVVKLLDDQGFRDKGWYHVYKDPVLKKEYGKTEADLKYWGNLWRLRTVFSIYRQPYGPYRTYVRQTINRNI</sequence>
<keyword evidence="1" id="KW-0812">Transmembrane</keyword>
<dbReference type="EMBL" id="JAAGWD010000003">
    <property type="protein sequence ID" value="NEM97735.1"/>
    <property type="molecule type" value="Genomic_DNA"/>
</dbReference>
<feature type="transmembrane region" description="Helical" evidence="1">
    <location>
        <begin position="20"/>
        <end position="39"/>
    </location>
</feature>
<evidence type="ECO:0008006" key="4">
    <source>
        <dbReference type="Google" id="ProtNLM"/>
    </source>
</evidence>
<feature type="transmembrane region" description="Helical" evidence="1">
    <location>
        <begin position="226"/>
        <end position="246"/>
    </location>
</feature>
<feature type="transmembrane region" description="Helical" evidence="1">
    <location>
        <begin position="103"/>
        <end position="121"/>
    </location>
</feature>
<keyword evidence="1" id="KW-0472">Membrane</keyword>
<evidence type="ECO:0000256" key="1">
    <source>
        <dbReference type="SAM" id="Phobius"/>
    </source>
</evidence>
<reference evidence="2 3" key="1">
    <citation type="submission" date="2020-02" db="EMBL/GenBank/DDBJ databases">
        <authorList>
            <person name="Kim M.K."/>
        </authorList>
    </citation>
    <scope>NUCLEOTIDE SEQUENCE [LARGE SCALE GENOMIC DNA]</scope>
    <source>
        <strain evidence="2 3">BT327</strain>
    </source>
</reference>
<feature type="transmembrane region" description="Helical" evidence="1">
    <location>
        <begin position="330"/>
        <end position="346"/>
    </location>
</feature>
<gene>
    <name evidence="2" type="ORF">GXP69_08520</name>
</gene>
<feature type="transmembrane region" description="Helical" evidence="1">
    <location>
        <begin position="306"/>
        <end position="324"/>
    </location>
</feature>
<feature type="transmembrane region" description="Helical" evidence="1">
    <location>
        <begin position="358"/>
        <end position="377"/>
    </location>
</feature>